<evidence type="ECO:0000256" key="3">
    <source>
        <dbReference type="ARBA" id="ARBA00023295"/>
    </source>
</evidence>
<protein>
    <submittedName>
        <fullName evidence="6">Endoglucanase</fullName>
    </submittedName>
</protein>
<evidence type="ECO:0000256" key="1">
    <source>
        <dbReference type="ARBA" id="ARBA00005641"/>
    </source>
</evidence>
<evidence type="ECO:0000313" key="7">
    <source>
        <dbReference type="Proteomes" id="UP000623129"/>
    </source>
</evidence>
<evidence type="ECO:0000259" key="5">
    <source>
        <dbReference type="Pfam" id="PF00150"/>
    </source>
</evidence>
<accession>A0A833VRG3</accession>
<dbReference type="PANTHER" id="PTHR31263">
    <property type="entry name" value="CELLULASE FAMILY PROTEIN (AFU_ORTHOLOGUE AFUA_5G14560)"/>
    <property type="match status" value="1"/>
</dbReference>
<dbReference type="Pfam" id="PF00150">
    <property type="entry name" value="Cellulase"/>
    <property type="match status" value="1"/>
</dbReference>
<keyword evidence="3 4" id="KW-0326">Glycosidase</keyword>
<dbReference type="InterPro" id="IPR017853">
    <property type="entry name" value="GH"/>
</dbReference>
<keyword evidence="7" id="KW-1185">Reference proteome</keyword>
<dbReference type="OrthoDB" id="442731at2759"/>
<reference evidence="6" key="1">
    <citation type="submission" date="2020-01" db="EMBL/GenBank/DDBJ databases">
        <title>Genome sequence of Kobresia littledalei, the first chromosome-level genome in the family Cyperaceae.</title>
        <authorList>
            <person name="Qu G."/>
        </authorList>
    </citation>
    <scope>NUCLEOTIDE SEQUENCE</scope>
    <source>
        <strain evidence="6">C.B.Clarke</strain>
        <tissue evidence="6">Leaf</tissue>
    </source>
</reference>
<dbReference type="Proteomes" id="UP000623129">
    <property type="component" value="Unassembled WGS sequence"/>
</dbReference>
<dbReference type="EMBL" id="SWLB01000012">
    <property type="protein sequence ID" value="KAF3332158.1"/>
    <property type="molecule type" value="Genomic_DNA"/>
</dbReference>
<name>A0A833VRG3_9POAL</name>
<organism evidence="6 7">
    <name type="scientific">Carex littledalei</name>
    <dbReference type="NCBI Taxonomy" id="544730"/>
    <lineage>
        <taxon>Eukaryota</taxon>
        <taxon>Viridiplantae</taxon>
        <taxon>Streptophyta</taxon>
        <taxon>Embryophyta</taxon>
        <taxon>Tracheophyta</taxon>
        <taxon>Spermatophyta</taxon>
        <taxon>Magnoliopsida</taxon>
        <taxon>Liliopsida</taxon>
        <taxon>Poales</taxon>
        <taxon>Cyperaceae</taxon>
        <taxon>Cyperoideae</taxon>
        <taxon>Cariceae</taxon>
        <taxon>Carex</taxon>
        <taxon>Carex subgen. Euthyceras</taxon>
    </lineage>
</organism>
<evidence type="ECO:0000256" key="2">
    <source>
        <dbReference type="ARBA" id="ARBA00022801"/>
    </source>
</evidence>
<proteinExistence type="inferred from homology"/>
<comment type="similarity">
    <text evidence="1 4">Belongs to the glycosyl hydrolase 5 (cellulase A) family.</text>
</comment>
<comment type="caution">
    <text evidence="6">The sequence shown here is derived from an EMBL/GenBank/DDBJ whole genome shotgun (WGS) entry which is preliminary data.</text>
</comment>
<dbReference type="GO" id="GO:0000272">
    <property type="term" value="P:polysaccharide catabolic process"/>
    <property type="evidence" value="ECO:0007669"/>
    <property type="project" value="InterPro"/>
</dbReference>
<dbReference type="SUPFAM" id="SSF51445">
    <property type="entry name" value="(Trans)glycosidases"/>
    <property type="match status" value="1"/>
</dbReference>
<evidence type="ECO:0000313" key="6">
    <source>
        <dbReference type="EMBL" id="KAF3332158.1"/>
    </source>
</evidence>
<dbReference type="Gene3D" id="3.20.20.80">
    <property type="entry name" value="Glycosidases"/>
    <property type="match status" value="1"/>
</dbReference>
<dbReference type="InterPro" id="IPR035992">
    <property type="entry name" value="Ricin_B-like_lectins"/>
</dbReference>
<evidence type="ECO:0000256" key="4">
    <source>
        <dbReference type="RuleBase" id="RU361153"/>
    </source>
</evidence>
<dbReference type="InterPro" id="IPR001547">
    <property type="entry name" value="Glyco_hydro_5"/>
</dbReference>
<keyword evidence="2 4" id="KW-0378">Hydrolase</keyword>
<dbReference type="AlphaFoldDB" id="A0A833VRG3"/>
<feature type="domain" description="Glycoside hydrolase family 5" evidence="5">
    <location>
        <begin position="10"/>
        <end position="291"/>
    </location>
</feature>
<dbReference type="GO" id="GO:0004553">
    <property type="term" value="F:hydrolase activity, hydrolyzing O-glycosyl compounds"/>
    <property type="evidence" value="ECO:0007669"/>
    <property type="project" value="InterPro"/>
</dbReference>
<sequence length="475" mass="53447">MVAEGLSKQPIDAISKSIVSRGFNCVRLTYATFMLTNKSLSSLTVKRSFELLNLTNALHGIGIHNPSILNLTLIQAYQAVVSNLGENNIMVILDNHLTKPGWCCPQTDGNGFFGDIYFHPHVWIQGLKNMATLFHDASNVVGMSLRNELRGPRQNVSKWYSYMQEGAEAIHAANPKVLVIFSGLDVDKDFRFLLSRQVNLSFTGKLVFEVHWYSFSDSDKWSTLSTNRACANTSVDLMRKSGFLLEKEWPLFMSEWGVDNSGVVDNDNRYFGCVLAKAAELDLDWGLWALQGSYYLREGVVDHEETYGVLSSDWSTSQNNSVLKKIQAVQKPFQGPGYANVLPHKKIFHPATALCVTQKPWHVLQLGPCNQSTAWRYTKEGNIKLRTGLSCIKEGPVGEPVRLGNNCYGERWERVSASKMHLASMYNNEGNRVCLDVDHDSKTIVTKSCKCVSDDHNCDPTSQWFKLVKSTWNFH</sequence>
<gene>
    <name evidence="6" type="ORF">FCM35_KLT03564</name>
</gene>
<dbReference type="PANTHER" id="PTHR31263:SF44">
    <property type="entry name" value="OS04G0481200 PROTEIN"/>
    <property type="match status" value="1"/>
</dbReference>
<dbReference type="SUPFAM" id="SSF50370">
    <property type="entry name" value="Ricin B-like lectins"/>
    <property type="match status" value="1"/>
</dbReference>